<dbReference type="InterPro" id="IPR012312">
    <property type="entry name" value="Hemerythrin-like"/>
</dbReference>
<dbReference type="Pfam" id="PF13596">
    <property type="entry name" value="PAS_10"/>
    <property type="match status" value="1"/>
</dbReference>
<feature type="domain" description="DUF438" evidence="3">
    <location>
        <begin position="28"/>
        <end position="92"/>
    </location>
</feature>
<evidence type="ECO:0000259" key="3">
    <source>
        <dbReference type="Pfam" id="PF04282"/>
    </source>
</evidence>
<dbReference type="Gene3D" id="1.20.120.520">
    <property type="entry name" value="nmb1532 protein domain like"/>
    <property type="match status" value="1"/>
</dbReference>
<dbReference type="InterPro" id="IPR007380">
    <property type="entry name" value="DUF438"/>
</dbReference>
<protein>
    <submittedName>
        <fullName evidence="4">DUF438 domain-containing protein</fullName>
    </submittedName>
</protein>
<dbReference type="Pfam" id="PF01814">
    <property type="entry name" value="Hemerythrin"/>
    <property type="match status" value="1"/>
</dbReference>
<dbReference type="KEGG" id="bliq:INP51_06950"/>
<dbReference type="GO" id="GO:0005886">
    <property type="term" value="C:plasma membrane"/>
    <property type="evidence" value="ECO:0007669"/>
    <property type="project" value="TreeGrafter"/>
</dbReference>
<dbReference type="PANTHER" id="PTHR39966:SF3">
    <property type="entry name" value="DUF438 DOMAIN-CONTAINING PROTEIN"/>
    <property type="match status" value="1"/>
</dbReference>
<dbReference type="InterPro" id="IPR035965">
    <property type="entry name" value="PAS-like_dom_sf"/>
</dbReference>
<feature type="compositionally biased region" description="Basic and acidic residues" evidence="1">
    <location>
        <begin position="1"/>
        <end position="10"/>
    </location>
</feature>
<sequence>MKKILDDKRNTKSAQAVGDTPEKRTKLLKNYVARLSEGEDLESVREDFVKNFKNVDAAEIAKAEQELIQGGTKISDVQRLCDVHSALFHGATREEQIANAEEAVMESLNKKGSEKMTAQEAAEIPGHPVQVFMTENEKIHSLAEDVKDALSKDTDTSSLLEKASALRTVTVHYARKGDLIYPLLNKTYNFSGPSNVMWGVDDEIRDELKSLTGEDTDASDFRERLNKVTVRAEEMVYKENNILYPLCLENFSTEDWMRIYYEMPSYDTLLTDGYPVWEEAEKRRSELKTVGGKTGSRIHEAEEAHDPETNSGMITLGSGHMNPEQILAVLDTIPMEITFVDENNINRFFNDGEKLFKRPDMAIDREVFSCHPPKFEKMVRNILDRFRSGERDHVDVWMTKGGEPVLVKYMAVKDKKGKYLGTLECVQNMRAAKEHFTEEK</sequence>
<dbReference type="EMBL" id="CP063304">
    <property type="protein sequence ID" value="QOV20665.1"/>
    <property type="molecule type" value="Genomic_DNA"/>
</dbReference>
<evidence type="ECO:0000313" key="4">
    <source>
        <dbReference type="EMBL" id="QOV20665.1"/>
    </source>
</evidence>
<reference evidence="4 5" key="1">
    <citation type="submission" date="2020-10" db="EMBL/GenBank/DDBJ databases">
        <title>Blautia liquoris sp.nov., isolated from the mud in a fermentation cellar used for the production of Chinese strong-flavoured liquor.</title>
        <authorList>
            <person name="Lu L."/>
        </authorList>
    </citation>
    <scope>NUCLEOTIDE SEQUENCE [LARGE SCALE GENOMIC DNA]</scope>
    <source>
        <strain evidence="4 5">LZLJ-3</strain>
    </source>
</reference>
<keyword evidence="5" id="KW-1185">Reference proteome</keyword>
<dbReference type="RefSeq" id="WP_193736979.1">
    <property type="nucleotide sequence ID" value="NZ_CP063304.1"/>
</dbReference>
<feature type="region of interest" description="Disordered" evidence="1">
    <location>
        <begin position="1"/>
        <end position="21"/>
    </location>
</feature>
<dbReference type="PANTHER" id="PTHR39966">
    <property type="entry name" value="BLL2471 PROTEIN-RELATED"/>
    <property type="match status" value="1"/>
</dbReference>
<dbReference type="AlphaFoldDB" id="A0A7M2RK33"/>
<gene>
    <name evidence="4" type="ORF">INP51_06950</name>
</gene>
<evidence type="ECO:0000256" key="1">
    <source>
        <dbReference type="SAM" id="MobiDB-lite"/>
    </source>
</evidence>
<accession>A0A7M2RK33</accession>
<feature type="domain" description="Hemerythrin-like" evidence="2">
    <location>
        <begin position="127"/>
        <end position="247"/>
    </location>
</feature>
<evidence type="ECO:0000313" key="5">
    <source>
        <dbReference type="Proteomes" id="UP000593601"/>
    </source>
</evidence>
<dbReference type="Pfam" id="PF04282">
    <property type="entry name" value="DUF438"/>
    <property type="match status" value="1"/>
</dbReference>
<name>A0A7M2RK33_9FIRM</name>
<dbReference type="SUPFAM" id="SSF55785">
    <property type="entry name" value="PYP-like sensor domain (PAS domain)"/>
    <property type="match status" value="1"/>
</dbReference>
<proteinExistence type="predicted"/>
<dbReference type="Proteomes" id="UP000593601">
    <property type="component" value="Chromosome"/>
</dbReference>
<evidence type="ECO:0000259" key="2">
    <source>
        <dbReference type="Pfam" id="PF01814"/>
    </source>
</evidence>
<organism evidence="4 5">
    <name type="scientific">Blautia liquoris</name>
    <dbReference type="NCBI Taxonomy" id="2779518"/>
    <lineage>
        <taxon>Bacteria</taxon>
        <taxon>Bacillati</taxon>
        <taxon>Bacillota</taxon>
        <taxon>Clostridia</taxon>
        <taxon>Lachnospirales</taxon>
        <taxon>Lachnospiraceae</taxon>
        <taxon>Blautia</taxon>
    </lineage>
</organism>